<feature type="transmembrane region" description="Helical" evidence="1">
    <location>
        <begin position="25"/>
        <end position="45"/>
    </location>
</feature>
<keyword evidence="3" id="KW-1185">Reference proteome</keyword>
<sequence length="160" mass="18512">MTGFVMNGRLLIRINVDIPGSFTLWFTRIGSVIILPCLFLFFGCVRSTIVWHYDGVREELSLHVKMEFLPLHNSLLRIARRDSLILSLVGGPAISNCLGRISRALWLFVHYNAGYKNRLATQSCLDLSRFRSKLYTKITARKDVYIRIDAEEAMRIYPDW</sequence>
<dbReference type="Proteomes" id="UP000250140">
    <property type="component" value="Unassembled WGS sequence"/>
</dbReference>
<accession>A0A8E2FDS0</accession>
<organism evidence="2 3">
    <name type="scientific">Glonium stellatum</name>
    <dbReference type="NCBI Taxonomy" id="574774"/>
    <lineage>
        <taxon>Eukaryota</taxon>
        <taxon>Fungi</taxon>
        <taxon>Dikarya</taxon>
        <taxon>Ascomycota</taxon>
        <taxon>Pezizomycotina</taxon>
        <taxon>Dothideomycetes</taxon>
        <taxon>Pleosporomycetidae</taxon>
        <taxon>Gloniales</taxon>
        <taxon>Gloniaceae</taxon>
        <taxon>Glonium</taxon>
    </lineage>
</organism>
<proteinExistence type="predicted"/>
<evidence type="ECO:0000256" key="1">
    <source>
        <dbReference type="SAM" id="Phobius"/>
    </source>
</evidence>
<evidence type="ECO:0000313" key="2">
    <source>
        <dbReference type="EMBL" id="OCL15113.1"/>
    </source>
</evidence>
<reference evidence="2 3" key="1">
    <citation type="journal article" date="2016" name="Nat. Commun.">
        <title>Ectomycorrhizal ecology is imprinted in the genome of the dominant symbiotic fungus Cenococcum geophilum.</title>
        <authorList>
            <consortium name="DOE Joint Genome Institute"/>
            <person name="Peter M."/>
            <person name="Kohler A."/>
            <person name="Ohm R.A."/>
            <person name="Kuo A."/>
            <person name="Krutzmann J."/>
            <person name="Morin E."/>
            <person name="Arend M."/>
            <person name="Barry K.W."/>
            <person name="Binder M."/>
            <person name="Choi C."/>
            <person name="Clum A."/>
            <person name="Copeland A."/>
            <person name="Grisel N."/>
            <person name="Haridas S."/>
            <person name="Kipfer T."/>
            <person name="LaButti K."/>
            <person name="Lindquist E."/>
            <person name="Lipzen A."/>
            <person name="Maire R."/>
            <person name="Meier B."/>
            <person name="Mihaltcheva S."/>
            <person name="Molinier V."/>
            <person name="Murat C."/>
            <person name="Poggeler S."/>
            <person name="Quandt C.A."/>
            <person name="Sperisen C."/>
            <person name="Tritt A."/>
            <person name="Tisserant E."/>
            <person name="Crous P.W."/>
            <person name="Henrissat B."/>
            <person name="Nehls U."/>
            <person name="Egli S."/>
            <person name="Spatafora J.W."/>
            <person name="Grigoriev I.V."/>
            <person name="Martin F.M."/>
        </authorList>
    </citation>
    <scope>NUCLEOTIDE SEQUENCE [LARGE SCALE GENOMIC DNA]</scope>
    <source>
        <strain evidence="2 3">CBS 207.34</strain>
    </source>
</reference>
<evidence type="ECO:0000313" key="3">
    <source>
        <dbReference type="Proteomes" id="UP000250140"/>
    </source>
</evidence>
<keyword evidence="1" id="KW-1133">Transmembrane helix</keyword>
<protein>
    <submittedName>
        <fullName evidence="2">Uncharacterized protein</fullName>
    </submittedName>
</protein>
<name>A0A8E2FDS0_9PEZI</name>
<gene>
    <name evidence="2" type="ORF">AOQ84DRAFT_129856</name>
</gene>
<dbReference type="EMBL" id="KV748485">
    <property type="protein sequence ID" value="OCL15113.1"/>
    <property type="molecule type" value="Genomic_DNA"/>
</dbReference>
<keyword evidence="1" id="KW-0812">Transmembrane</keyword>
<dbReference type="AlphaFoldDB" id="A0A8E2FDS0"/>
<keyword evidence="1" id="KW-0472">Membrane</keyword>